<protein>
    <submittedName>
        <fullName evidence="1">11841_t:CDS:1</fullName>
    </submittedName>
</protein>
<organism evidence="1 2">
    <name type="scientific">Acaulospora colombiana</name>
    <dbReference type="NCBI Taxonomy" id="27376"/>
    <lineage>
        <taxon>Eukaryota</taxon>
        <taxon>Fungi</taxon>
        <taxon>Fungi incertae sedis</taxon>
        <taxon>Mucoromycota</taxon>
        <taxon>Glomeromycotina</taxon>
        <taxon>Glomeromycetes</taxon>
        <taxon>Diversisporales</taxon>
        <taxon>Acaulosporaceae</taxon>
        <taxon>Acaulospora</taxon>
    </lineage>
</organism>
<keyword evidence="2" id="KW-1185">Reference proteome</keyword>
<dbReference type="EMBL" id="CAJVPT010014632">
    <property type="protein sequence ID" value="CAG8606189.1"/>
    <property type="molecule type" value="Genomic_DNA"/>
</dbReference>
<name>A0ACA9MPQ3_9GLOM</name>
<gene>
    <name evidence="1" type="ORF">ACOLOM_LOCUS6860</name>
</gene>
<dbReference type="Proteomes" id="UP000789525">
    <property type="component" value="Unassembled WGS sequence"/>
</dbReference>
<proteinExistence type="predicted"/>
<accession>A0ACA9MPQ3</accession>
<evidence type="ECO:0000313" key="1">
    <source>
        <dbReference type="EMBL" id="CAG8606189.1"/>
    </source>
</evidence>
<evidence type="ECO:0000313" key="2">
    <source>
        <dbReference type="Proteomes" id="UP000789525"/>
    </source>
</evidence>
<feature type="non-terminal residue" evidence="1">
    <location>
        <position position="1"/>
    </location>
</feature>
<comment type="caution">
    <text evidence="1">The sequence shown here is derived from an EMBL/GenBank/DDBJ whole genome shotgun (WGS) entry which is preliminary data.</text>
</comment>
<reference evidence="1" key="1">
    <citation type="submission" date="2021-06" db="EMBL/GenBank/DDBJ databases">
        <authorList>
            <person name="Kallberg Y."/>
            <person name="Tangrot J."/>
            <person name="Rosling A."/>
        </authorList>
    </citation>
    <scope>NUCLEOTIDE SEQUENCE</scope>
    <source>
        <strain evidence="1">CL356</strain>
    </source>
</reference>
<sequence length="669" mass="76357">QTSKSVVANSSQEEERDMNLRESDFSDSENSEKNESMSSESSENSSASEVESMSVSSDDDSVIHTRSRREVKTIDYSDEHYYESRGVSESSKRKNMNPSDGEGKRKRNKKLKTTDFAISRSATEDSQSDHVKTRSKSGSSKRRVYVDESEEETEDESEDDDYASGRRSQRLRMAANNQGRFNSTKDSYSKIRQKIHFSSHVMSRVDTIKCKACQSSIGSCIVCKLGITPPNYNQEISKSQDVNLQKSESSPNAMEILPTESNESQINSKGNDSGESNTNLGNDDNHIEAQESLKNGGDNIESRENSKNGDDNIESLESSSKNGGGNFESQESSSKNGGGNFESQERSINKDNKEFRGDAKNRDVNGIQENIKNRDNGESQESSKNGDKVGNVTPFRSKLIANPIVNIDKLLFRCTRCHLAAHRQCIPPLYDEQDLNEKMVYYRSKWTCHFCHKWEYNIDKILTFRRIPTEDDGDNTLSMEIDDNPIPFEESDEFFETEYLVKFEDTSYRNVEWVPGPWLMGVAPGKFRNFIKSDPEQLPVEVVIHSDWTKVDRVLDVEYEDGKTLRDLLNNMNSKKKTKKSSGKTKIKTNWEDISDLENTKFKNALQIRINAYNIEPVDDDDRDTVFVEIKKQPKCLENPKRTREPFSKENPNPKYDNILKEYQLDGFK</sequence>